<proteinExistence type="predicted"/>
<dbReference type="GO" id="GO:0005930">
    <property type="term" value="C:axoneme"/>
    <property type="evidence" value="ECO:0007669"/>
    <property type="project" value="TreeGrafter"/>
</dbReference>
<evidence type="ECO:0000256" key="1">
    <source>
        <dbReference type="SAM" id="MobiDB-lite"/>
    </source>
</evidence>
<dbReference type="InterPro" id="IPR029357">
    <property type="entry name" value="SPATA7"/>
</dbReference>
<evidence type="ECO:0000313" key="3">
    <source>
        <dbReference type="Proteomes" id="UP000261620"/>
    </source>
</evidence>
<feature type="compositionally biased region" description="Polar residues" evidence="1">
    <location>
        <begin position="485"/>
        <end position="495"/>
    </location>
</feature>
<dbReference type="PANTHER" id="PTHR14917:SF4">
    <property type="entry name" value="SPERMATOGENESIS-ASSOCIATED 7"/>
    <property type="match status" value="1"/>
</dbReference>
<feature type="region of interest" description="Disordered" evidence="1">
    <location>
        <begin position="364"/>
        <end position="408"/>
    </location>
</feature>
<accession>A0A3Q3WKZ0</accession>
<dbReference type="GO" id="GO:0000226">
    <property type="term" value="P:microtubule cytoskeleton organization"/>
    <property type="evidence" value="ECO:0007669"/>
    <property type="project" value="TreeGrafter"/>
</dbReference>
<keyword evidence="3" id="KW-1185">Reference proteome</keyword>
<dbReference type="GO" id="GO:0120200">
    <property type="term" value="C:rod photoreceptor outer segment"/>
    <property type="evidence" value="ECO:0007669"/>
    <property type="project" value="TreeGrafter"/>
</dbReference>
<name>A0A3Q3WKZ0_MOLML</name>
<dbReference type="STRING" id="94237.ENSMMOP00000013002"/>
<dbReference type="GO" id="GO:0036064">
    <property type="term" value="C:ciliary basal body"/>
    <property type="evidence" value="ECO:0007669"/>
    <property type="project" value="TreeGrafter"/>
</dbReference>
<organism evidence="2 3">
    <name type="scientific">Mola mola</name>
    <name type="common">Ocean sunfish</name>
    <name type="synonym">Tetraodon mola</name>
    <dbReference type="NCBI Taxonomy" id="94237"/>
    <lineage>
        <taxon>Eukaryota</taxon>
        <taxon>Metazoa</taxon>
        <taxon>Chordata</taxon>
        <taxon>Craniata</taxon>
        <taxon>Vertebrata</taxon>
        <taxon>Euteleostomi</taxon>
        <taxon>Actinopterygii</taxon>
        <taxon>Neopterygii</taxon>
        <taxon>Teleostei</taxon>
        <taxon>Neoteleostei</taxon>
        <taxon>Acanthomorphata</taxon>
        <taxon>Eupercaria</taxon>
        <taxon>Tetraodontiformes</taxon>
        <taxon>Molidae</taxon>
        <taxon>Mola</taxon>
    </lineage>
</organism>
<dbReference type="Pfam" id="PF15244">
    <property type="entry name" value="HSD3"/>
    <property type="match status" value="3"/>
</dbReference>
<dbReference type="AlphaFoldDB" id="A0A3Q3WKZ0"/>
<feature type="compositionally biased region" description="Basic and acidic residues" evidence="1">
    <location>
        <begin position="472"/>
        <end position="484"/>
    </location>
</feature>
<dbReference type="PANTHER" id="PTHR14917">
    <property type="entry name" value="SPERMATOGENESIS-ASSOCIATED PROTEIN 7"/>
    <property type="match status" value="1"/>
</dbReference>
<evidence type="ECO:0000313" key="2">
    <source>
        <dbReference type="Ensembl" id="ENSMMOP00000013002.1"/>
    </source>
</evidence>
<sequence>MGFKQAPLALHKLSFCPHSSSKLTQSIVRDHMVSHYKKIYSAKAAIDASVPKSLIHSVKCKYTNFKSFLSYAEMSSQLSVQYDDSPYLCSRSPTVSRPRFGTSFHVKEIVYPSWKVGSQSSVHHARPASEMIYRSPAVPLHRKQSVCSLAASGDQGAYKTFKDPIQKTYSGDLLEKHSQHFTQDKPFTPKTLKSDRSSYLSGYRYYRAPRRKATQDCTQTGRYLQNISGRSNKRLYSVIIMSISFFNREEELMYLEFISDVTEDILSRRHISERVLDRVIERHVDMNRHRLDLVVETSCPTSPVSDNIDSTNASTCSTDFEKNEKGLLDAFQSYLESGGKHVEAPKNNDLFPYASLINSRDSPDHADTLLASTPLCSPETAAPQTKANEKDGEDLEKRISSPWLSDHVSSNIGVSEEDVQQSHVDKTATNEVSDENHEYATITSEKGFHQNKEQDFYDELSEELQDLGRRLSESLHVSRTEEHTNSASSASDDEF</sequence>
<feature type="compositionally biased region" description="Basic and acidic residues" evidence="1">
    <location>
        <begin position="387"/>
        <end position="399"/>
    </location>
</feature>
<reference evidence="2" key="1">
    <citation type="submission" date="2025-08" db="UniProtKB">
        <authorList>
            <consortium name="Ensembl"/>
        </authorList>
    </citation>
    <scope>IDENTIFICATION</scope>
</reference>
<dbReference type="Ensembl" id="ENSMMOT00000013214.1">
    <property type="protein sequence ID" value="ENSMMOP00000013002.1"/>
    <property type="gene ID" value="ENSMMOG00000009994.1"/>
</dbReference>
<dbReference type="GO" id="GO:0120206">
    <property type="term" value="C:photoreceptor distal connecting cilium"/>
    <property type="evidence" value="ECO:0007669"/>
    <property type="project" value="TreeGrafter"/>
</dbReference>
<protein>
    <submittedName>
        <fullName evidence="2">Uncharacterized protein</fullName>
    </submittedName>
</protein>
<dbReference type="Proteomes" id="UP000261620">
    <property type="component" value="Unplaced"/>
</dbReference>
<feature type="compositionally biased region" description="Basic and acidic residues" evidence="1">
    <location>
        <begin position="423"/>
        <end position="433"/>
    </location>
</feature>
<dbReference type="GO" id="GO:0045494">
    <property type="term" value="P:photoreceptor cell maintenance"/>
    <property type="evidence" value="ECO:0007669"/>
    <property type="project" value="TreeGrafter"/>
</dbReference>
<reference evidence="2" key="2">
    <citation type="submission" date="2025-09" db="UniProtKB">
        <authorList>
            <consortium name="Ensembl"/>
        </authorList>
    </citation>
    <scope>IDENTIFICATION</scope>
</reference>
<feature type="region of interest" description="Disordered" evidence="1">
    <location>
        <begin position="414"/>
        <end position="433"/>
    </location>
</feature>
<feature type="region of interest" description="Disordered" evidence="1">
    <location>
        <begin position="472"/>
        <end position="495"/>
    </location>
</feature>
<dbReference type="OMA" id="RYYRGPQ"/>